<evidence type="ECO:0000313" key="2">
    <source>
        <dbReference type="Proteomes" id="UP001160142"/>
    </source>
</evidence>
<proteinExistence type="predicted"/>
<reference evidence="1 2" key="1">
    <citation type="submission" date="2023-04" db="EMBL/GenBank/DDBJ databases">
        <title>Genome Encyclopedia of Bacteria and Archaea VI: Functional Genomics of Type Strains.</title>
        <authorList>
            <person name="Whitman W."/>
        </authorList>
    </citation>
    <scope>NUCLEOTIDE SEQUENCE [LARGE SCALE GENOMIC DNA]</scope>
    <source>
        <strain evidence="1 2">SG_E_30_P1</strain>
    </source>
</reference>
<keyword evidence="2" id="KW-1185">Reference proteome</keyword>
<dbReference type="Proteomes" id="UP001160142">
    <property type="component" value="Unassembled WGS sequence"/>
</dbReference>
<name>A0ABT6KK85_9MICO</name>
<evidence type="ECO:0000313" key="1">
    <source>
        <dbReference type="EMBL" id="MDH6180396.1"/>
    </source>
</evidence>
<accession>A0ABT6KK85</accession>
<dbReference type="EMBL" id="JARXVQ010000001">
    <property type="protein sequence ID" value="MDH6180396.1"/>
    <property type="molecule type" value="Genomic_DNA"/>
</dbReference>
<sequence>MRFFRRRKKLDLGKYVAPKQQPEAPLQDLIDEGVLIAAAAVRLAVKNLMVLRSVRDGLNYDEERYVTAVREELQNLADEKDGDAMRVARLSDDAAGRTGKATHHADYREVDTDRLSRREQVLRQLARRLRSLADDDEWVRDLVASSRGEALEDLAASADAVSLAERMQDTEEYRELRADRMRNVKNDLLMLQVTPPENR</sequence>
<protein>
    <submittedName>
        <fullName evidence="1">Membrane protein YccC</fullName>
    </submittedName>
</protein>
<dbReference type="RefSeq" id="WP_322132751.1">
    <property type="nucleotide sequence ID" value="NZ_CP085036.1"/>
</dbReference>
<organism evidence="1 2">
    <name type="scientific">Antiquaquibacter oligotrophicus</name>
    <dbReference type="NCBI Taxonomy" id="2880260"/>
    <lineage>
        <taxon>Bacteria</taxon>
        <taxon>Bacillati</taxon>
        <taxon>Actinomycetota</taxon>
        <taxon>Actinomycetes</taxon>
        <taxon>Micrococcales</taxon>
        <taxon>Microbacteriaceae</taxon>
        <taxon>Antiquaquibacter</taxon>
    </lineage>
</organism>
<comment type="caution">
    <text evidence="1">The sequence shown here is derived from an EMBL/GenBank/DDBJ whole genome shotgun (WGS) entry which is preliminary data.</text>
</comment>
<gene>
    <name evidence="1" type="ORF">M2152_000578</name>
</gene>